<dbReference type="GO" id="GO:0005856">
    <property type="term" value="C:cytoskeleton"/>
    <property type="evidence" value="ECO:0007669"/>
    <property type="project" value="UniProtKB-SubCell"/>
</dbReference>
<dbReference type="InterPro" id="IPR021133">
    <property type="entry name" value="HEAT_type_2"/>
</dbReference>
<dbReference type="InterPro" id="IPR011989">
    <property type="entry name" value="ARM-like"/>
</dbReference>
<dbReference type="PROSITE" id="PS50077">
    <property type="entry name" value="HEAT_REPEAT"/>
    <property type="match status" value="1"/>
</dbReference>
<dbReference type="WBParaSite" id="nOo.2.0.1.t07911-RA">
    <property type="protein sequence ID" value="nOo.2.0.1.t07911-RA"/>
    <property type="gene ID" value="nOo.2.0.1.g07911"/>
</dbReference>
<evidence type="ECO:0000256" key="5">
    <source>
        <dbReference type="ARBA" id="ARBA00025722"/>
    </source>
</evidence>
<dbReference type="GO" id="GO:0061863">
    <property type="term" value="F:microtubule plus end polymerase"/>
    <property type="evidence" value="ECO:0007669"/>
    <property type="project" value="InterPro"/>
</dbReference>
<evidence type="ECO:0000259" key="8">
    <source>
        <dbReference type="SMART" id="SM01349"/>
    </source>
</evidence>
<dbReference type="GO" id="GO:0051010">
    <property type="term" value="F:microtubule plus-end binding"/>
    <property type="evidence" value="ECO:0007669"/>
    <property type="project" value="InterPro"/>
</dbReference>
<dbReference type="PANTHER" id="PTHR12609">
    <property type="entry name" value="MICROTUBULE ASSOCIATED PROTEIN XMAP215"/>
    <property type="match status" value="1"/>
</dbReference>
<dbReference type="Gene3D" id="1.25.10.10">
    <property type="entry name" value="Leucine-rich Repeat Variant"/>
    <property type="match status" value="2"/>
</dbReference>
<keyword evidence="10" id="KW-1185">Reference proteome</keyword>
<evidence type="ECO:0000256" key="6">
    <source>
        <dbReference type="PROSITE-ProRule" id="PRU00103"/>
    </source>
</evidence>
<protein>
    <submittedName>
        <fullName evidence="11">TOG domain-containing protein</fullName>
    </submittedName>
</protein>
<name>A0A182EII1_ONCOC</name>
<dbReference type="FunFam" id="1.25.10.10:FF:000019">
    <property type="entry name" value="Cytoskeleton-associated protein 5"/>
    <property type="match status" value="2"/>
</dbReference>
<feature type="region of interest" description="Disordered" evidence="7">
    <location>
        <begin position="672"/>
        <end position="735"/>
    </location>
</feature>
<evidence type="ECO:0000256" key="2">
    <source>
        <dbReference type="ARBA" id="ARBA00022490"/>
    </source>
</evidence>
<keyword evidence="4" id="KW-0206">Cytoskeleton</keyword>
<dbReference type="OrthoDB" id="205662at2759"/>
<evidence type="ECO:0000256" key="4">
    <source>
        <dbReference type="ARBA" id="ARBA00023212"/>
    </source>
</evidence>
<keyword evidence="2" id="KW-0963">Cytoplasm</keyword>
<dbReference type="STRING" id="42157.A0A182EII1"/>
<dbReference type="SUPFAM" id="SSF48371">
    <property type="entry name" value="ARM repeat"/>
    <property type="match status" value="1"/>
</dbReference>
<sequence>MDEVDITDHLPAGFFQTIRSAKWTERRDVMLALIDTLSQHPHINPKIKYNEIFAEFKLIITKDSNIVVVTLALRAITAFVKGLRKNFILVHILEKFKEKKASVKEAVVECLSVVAEHCDSTILIGPICEALEKATNPNVKASIDQWIYCILCHCPRNAASISFIKSIGQYLAKHSNDSDPDVREASYMVFGAILRLVEEKVIASIVDGVFSDKTKSKKITEYFEKAEKDFEAYEQERIKNDIALESCILNENMEHYGESSNGLIQPDAAISSWELLTETKIGDKIPHDILTKLASKKWSDRKETLEILYSILENNPRLCPDEDHSELIGTLCKMLEKDVNINVAAIAAKCITSFANGLRYRFAMYIPKIYVSAFEKFKEKKLVLREPLIELCDVLALLTPLSAYIDDVEIALQKSNPQIKTQTALFVSRLLRQHSADTLPLDCIRQKLGPALSKLSFDADPESREASFVAIGAIMRIVGENAINIYCSEIMEDDIKSAKVREKCESLIKDFGLNASAPILKLYQKTKSTVAITKAGNNKAASVGAMKKDSKNNVKITKKVPYDATVPKSKFNSTIVPAARIQSVRLASASAANVSMKVKHEKSEEKLSARSLNTVEKANCIKIPATYETRIYENNSNENDVFFDAAEEIEVASHSSSDPDDSSKRNRTFIVEEKEPEIGAAEKSAPLQSASREMKRSDTANFTVSSARNCGSRLPTPVLRGPSGSRIPIPVQRRT</sequence>
<dbReference type="InterPro" id="IPR034085">
    <property type="entry name" value="TOG"/>
</dbReference>
<evidence type="ECO:0000313" key="9">
    <source>
        <dbReference type="EMBL" id="VDK87668.1"/>
    </source>
</evidence>
<dbReference type="InterPro" id="IPR045110">
    <property type="entry name" value="XMAP215"/>
</dbReference>
<evidence type="ECO:0000313" key="10">
    <source>
        <dbReference type="Proteomes" id="UP000271087"/>
    </source>
</evidence>
<keyword evidence="3" id="KW-0677">Repeat</keyword>
<dbReference type="EMBL" id="UYRW01003034">
    <property type="protein sequence ID" value="VDK87668.1"/>
    <property type="molecule type" value="Genomic_DNA"/>
</dbReference>
<dbReference type="Proteomes" id="UP000271087">
    <property type="component" value="Unassembled WGS sequence"/>
</dbReference>
<feature type="domain" description="TOG" evidence="8">
    <location>
        <begin position="274"/>
        <end position="517"/>
    </location>
</feature>
<feature type="domain" description="TOG" evidence="8">
    <location>
        <begin position="1"/>
        <end position="232"/>
    </location>
</feature>
<feature type="compositionally biased region" description="Polar residues" evidence="7">
    <location>
        <begin position="699"/>
        <end position="709"/>
    </location>
</feature>
<reference evidence="9 10" key="2">
    <citation type="submission" date="2018-08" db="EMBL/GenBank/DDBJ databases">
        <authorList>
            <person name="Laetsch R D."/>
            <person name="Stevens L."/>
            <person name="Kumar S."/>
            <person name="Blaxter L. M."/>
        </authorList>
    </citation>
    <scope>NUCLEOTIDE SEQUENCE [LARGE SCALE GENOMIC DNA]</scope>
</reference>
<dbReference type="GO" id="GO:0007051">
    <property type="term" value="P:spindle organization"/>
    <property type="evidence" value="ECO:0007669"/>
    <property type="project" value="InterPro"/>
</dbReference>
<accession>A0A182EII1</accession>
<dbReference type="InterPro" id="IPR016024">
    <property type="entry name" value="ARM-type_fold"/>
</dbReference>
<comment type="similarity">
    <text evidence="5">Belongs to the TOG/XMAP215 family.</text>
</comment>
<gene>
    <name evidence="9" type="ORF">NOO_LOCUS7911</name>
</gene>
<dbReference type="GO" id="GO:0030951">
    <property type="term" value="P:establishment or maintenance of microtubule cytoskeleton polarity"/>
    <property type="evidence" value="ECO:0007669"/>
    <property type="project" value="InterPro"/>
</dbReference>
<dbReference type="SMART" id="SM01349">
    <property type="entry name" value="TOG"/>
    <property type="match status" value="2"/>
</dbReference>
<feature type="repeat" description="HEAT" evidence="6">
    <location>
        <begin position="448"/>
        <end position="484"/>
    </location>
</feature>
<dbReference type="AlphaFoldDB" id="A0A182EII1"/>
<evidence type="ECO:0000313" key="11">
    <source>
        <dbReference type="WBParaSite" id="nOo.2.0.1.t07911-RA"/>
    </source>
</evidence>
<evidence type="ECO:0000256" key="1">
    <source>
        <dbReference type="ARBA" id="ARBA00004245"/>
    </source>
</evidence>
<proteinExistence type="inferred from homology"/>
<evidence type="ECO:0000256" key="7">
    <source>
        <dbReference type="SAM" id="MobiDB-lite"/>
    </source>
</evidence>
<reference evidence="11" key="1">
    <citation type="submission" date="2016-06" db="UniProtKB">
        <authorList>
            <consortium name="WormBaseParasite"/>
        </authorList>
    </citation>
    <scope>IDENTIFICATION</scope>
</reference>
<organism evidence="11">
    <name type="scientific">Onchocerca ochengi</name>
    <name type="common">Filarial nematode worm</name>
    <dbReference type="NCBI Taxonomy" id="42157"/>
    <lineage>
        <taxon>Eukaryota</taxon>
        <taxon>Metazoa</taxon>
        <taxon>Ecdysozoa</taxon>
        <taxon>Nematoda</taxon>
        <taxon>Chromadorea</taxon>
        <taxon>Rhabditida</taxon>
        <taxon>Spirurina</taxon>
        <taxon>Spiruromorpha</taxon>
        <taxon>Filarioidea</taxon>
        <taxon>Onchocercidae</taxon>
        <taxon>Onchocerca</taxon>
    </lineage>
</organism>
<dbReference type="GO" id="GO:0046785">
    <property type="term" value="P:microtubule polymerization"/>
    <property type="evidence" value="ECO:0007669"/>
    <property type="project" value="InterPro"/>
</dbReference>
<evidence type="ECO:0000256" key="3">
    <source>
        <dbReference type="ARBA" id="ARBA00022737"/>
    </source>
</evidence>
<comment type="subcellular location">
    <subcellularLocation>
        <location evidence="1">Cytoplasm</location>
        <location evidence="1">Cytoskeleton</location>
    </subcellularLocation>
</comment>